<accession>A0A067NCZ3</accession>
<dbReference type="HOGENOM" id="CLU_973584_0_0_1"/>
<feature type="compositionally biased region" description="Low complexity" evidence="5">
    <location>
        <begin position="1"/>
        <end position="22"/>
    </location>
</feature>
<dbReference type="Pfam" id="PF13920">
    <property type="entry name" value="zf-C3HC4_3"/>
    <property type="match status" value="1"/>
</dbReference>
<evidence type="ECO:0000313" key="8">
    <source>
        <dbReference type="Proteomes" id="UP000027073"/>
    </source>
</evidence>
<dbReference type="AlphaFoldDB" id="A0A067NCZ3"/>
<name>A0A067NCZ3_PLEO1</name>
<dbReference type="PROSITE" id="PS50089">
    <property type="entry name" value="ZF_RING_2"/>
    <property type="match status" value="1"/>
</dbReference>
<dbReference type="InParanoid" id="A0A067NCZ3"/>
<sequence>MPRTNSSSRASTPNSSSRASTPYTRDRTPTVHSRPRAPTPYSRARAPYVLNHETLGSEELAQLTQQLGQARAASDAMLGRLLEQVDVTRAALQAATADANQREVDHQTEINELKDKISCLDGGDVQRFEEMTATIADLQESHTDLQSTYNVLLRMHTSVRVSSQRLTAAHEDLKAKFETVNANHGELQRTCQETNSKAAAFQALVEFVHCAVCDTTMTEPRVLTCGHLLCVNCVERWSATGGNCPFCRVPMEPRVIVGLKDVIEKVVAVQVPGASRNNPIELELEL</sequence>
<reference evidence="8" key="1">
    <citation type="journal article" date="2014" name="Proc. Natl. Acad. Sci. U.S.A.">
        <title>Extensive sampling of basidiomycete genomes demonstrates inadequacy of the white-rot/brown-rot paradigm for wood decay fungi.</title>
        <authorList>
            <person name="Riley R."/>
            <person name="Salamov A.A."/>
            <person name="Brown D.W."/>
            <person name="Nagy L.G."/>
            <person name="Floudas D."/>
            <person name="Held B.W."/>
            <person name="Levasseur A."/>
            <person name="Lombard V."/>
            <person name="Morin E."/>
            <person name="Otillar R."/>
            <person name="Lindquist E.A."/>
            <person name="Sun H."/>
            <person name="LaButti K.M."/>
            <person name="Schmutz J."/>
            <person name="Jabbour D."/>
            <person name="Luo H."/>
            <person name="Baker S.E."/>
            <person name="Pisabarro A.G."/>
            <person name="Walton J.D."/>
            <person name="Blanchette R.A."/>
            <person name="Henrissat B."/>
            <person name="Martin F."/>
            <person name="Cullen D."/>
            <person name="Hibbett D.S."/>
            <person name="Grigoriev I.V."/>
        </authorList>
    </citation>
    <scope>NUCLEOTIDE SEQUENCE [LARGE SCALE GENOMIC DNA]</scope>
    <source>
        <strain evidence="8">PC15</strain>
    </source>
</reference>
<feature type="domain" description="RING-type" evidence="6">
    <location>
        <begin position="210"/>
        <end position="248"/>
    </location>
</feature>
<dbReference type="SUPFAM" id="SSF57850">
    <property type="entry name" value="RING/U-box"/>
    <property type="match status" value="1"/>
</dbReference>
<keyword evidence="2 4" id="KW-0863">Zinc-finger</keyword>
<keyword evidence="1" id="KW-0479">Metal-binding</keyword>
<dbReference type="EMBL" id="KL198010">
    <property type="protein sequence ID" value="KDQ25868.1"/>
    <property type="molecule type" value="Genomic_DNA"/>
</dbReference>
<dbReference type="GO" id="GO:0008270">
    <property type="term" value="F:zinc ion binding"/>
    <property type="evidence" value="ECO:0007669"/>
    <property type="project" value="UniProtKB-KW"/>
</dbReference>
<gene>
    <name evidence="7" type="ORF">PLEOSDRAFT_1106761</name>
</gene>
<keyword evidence="3" id="KW-0862">Zinc</keyword>
<dbReference type="PROSITE" id="PS00518">
    <property type="entry name" value="ZF_RING_1"/>
    <property type="match status" value="1"/>
</dbReference>
<protein>
    <recommendedName>
        <fullName evidence="6">RING-type domain-containing protein</fullName>
    </recommendedName>
</protein>
<evidence type="ECO:0000256" key="2">
    <source>
        <dbReference type="ARBA" id="ARBA00022771"/>
    </source>
</evidence>
<dbReference type="Gene3D" id="3.30.40.10">
    <property type="entry name" value="Zinc/RING finger domain, C3HC4 (zinc finger)"/>
    <property type="match status" value="1"/>
</dbReference>
<evidence type="ECO:0000256" key="4">
    <source>
        <dbReference type="PROSITE-ProRule" id="PRU00175"/>
    </source>
</evidence>
<evidence type="ECO:0000259" key="6">
    <source>
        <dbReference type="PROSITE" id="PS50089"/>
    </source>
</evidence>
<dbReference type="STRING" id="1137138.A0A067NCZ3"/>
<evidence type="ECO:0000256" key="3">
    <source>
        <dbReference type="ARBA" id="ARBA00022833"/>
    </source>
</evidence>
<dbReference type="InterPro" id="IPR013083">
    <property type="entry name" value="Znf_RING/FYVE/PHD"/>
</dbReference>
<dbReference type="InterPro" id="IPR017907">
    <property type="entry name" value="Znf_RING_CS"/>
</dbReference>
<evidence type="ECO:0000256" key="5">
    <source>
        <dbReference type="SAM" id="MobiDB-lite"/>
    </source>
</evidence>
<dbReference type="VEuPathDB" id="FungiDB:PLEOSDRAFT_1106761"/>
<dbReference type="PANTHER" id="PTHR23327">
    <property type="entry name" value="RING FINGER PROTEIN 127"/>
    <property type="match status" value="1"/>
</dbReference>
<dbReference type="Proteomes" id="UP000027073">
    <property type="component" value="Unassembled WGS sequence"/>
</dbReference>
<dbReference type="InterPro" id="IPR001841">
    <property type="entry name" value="Znf_RING"/>
</dbReference>
<dbReference type="SMART" id="SM00184">
    <property type="entry name" value="RING"/>
    <property type="match status" value="1"/>
</dbReference>
<evidence type="ECO:0000313" key="7">
    <source>
        <dbReference type="EMBL" id="KDQ25868.1"/>
    </source>
</evidence>
<evidence type="ECO:0000256" key="1">
    <source>
        <dbReference type="ARBA" id="ARBA00022723"/>
    </source>
</evidence>
<proteinExistence type="predicted"/>
<organism evidence="7 8">
    <name type="scientific">Pleurotus ostreatus (strain PC15)</name>
    <name type="common">Oyster mushroom</name>
    <dbReference type="NCBI Taxonomy" id="1137138"/>
    <lineage>
        <taxon>Eukaryota</taxon>
        <taxon>Fungi</taxon>
        <taxon>Dikarya</taxon>
        <taxon>Basidiomycota</taxon>
        <taxon>Agaricomycotina</taxon>
        <taxon>Agaricomycetes</taxon>
        <taxon>Agaricomycetidae</taxon>
        <taxon>Agaricales</taxon>
        <taxon>Pleurotineae</taxon>
        <taxon>Pleurotaceae</taxon>
        <taxon>Pleurotus</taxon>
    </lineage>
</organism>
<feature type="region of interest" description="Disordered" evidence="5">
    <location>
        <begin position="1"/>
        <end position="45"/>
    </location>
</feature>